<evidence type="ECO:0000256" key="1">
    <source>
        <dbReference type="ARBA" id="ARBA00001663"/>
    </source>
</evidence>
<comment type="caution">
    <text evidence="15">The sequence shown here is derived from an EMBL/GenBank/DDBJ whole genome shotgun (WGS) entry which is preliminary data.</text>
</comment>
<dbReference type="AlphaFoldDB" id="A0A815GGC2"/>
<evidence type="ECO:0000256" key="10">
    <source>
        <dbReference type="ARBA" id="ARBA00022839"/>
    </source>
</evidence>
<evidence type="ECO:0000256" key="11">
    <source>
        <dbReference type="ARBA" id="ARBA00022884"/>
    </source>
</evidence>
<dbReference type="Pfam" id="PF04857">
    <property type="entry name" value="CAF1"/>
    <property type="match status" value="1"/>
</dbReference>
<evidence type="ECO:0000256" key="2">
    <source>
        <dbReference type="ARBA" id="ARBA00004123"/>
    </source>
</evidence>
<gene>
    <name evidence="16" type="ORF">JBS370_LOCUS18587</name>
    <name evidence="15" type="ORF">ZHD862_LOCUS29906</name>
</gene>
<comment type="subcellular location">
    <subcellularLocation>
        <location evidence="3">Cytoplasm</location>
    </subcellularLocation>
    <subcellularLocation>
        <location evidence="2">Nucleus</location>
    </subcellularLocation>
</comment>
<organism evidence="15 17">
    <name type="scientific">Rotaria sordida</name>
    <dbReference type="NCBI Taxonomy" id="392033"/>
    <lineage>
        <taxon>Eukaryota</taxon>
        <taxon>Metazoa</taxon>
        <taxon>Spiralia</taxon>
        <taxon>Gnathifera</taxon>
        <taxon>Rotifera</taxon>
        <taxon>Eurotatoria</taxon>
        <taxon>Bdelloidea</taxon>
        <taxon>Philodinida</taxon>
        <taxon>Philodinidae</taxon>
        <taxon>Rotaria</taxon>
    </lineage>
</organism>
<dbReference type="GO" id="GO:0046872">
    <property type="term" value="F:metal ion binding"/>
    <property type="evidence" value="ECO:0007669"/>
    <property type="project" value="UniProtKB-KW"/>
</dbReference>
<keyword evidence="9" id="KW-0378">Hydrolase</keyword>
<keyword evidence="10" id="KW-0269">Exonuclease</keyword>
<evidence type="ECO:0000256" key="5">
    <source>
        <dbReference type="ARBA" id="ARBA00012161"/>
    </source>
</evidence>
<evidence type="ECO:0000256" key="14">
    <source>
        <dbReference type="ARBA" id="ARBA00023242"/>
    </source>
</evidence>
<dbReference type="GO" id="GO:0030014">
    <property type="term" value="C:CCR4-NOT complex"/>
    <property type="evidence" value="ECO:0007669"/>
    <property type="project" value="InterPro"/>
</dbReference>
<sequence length="120" mass="13747">MLTGKLLPDAESEFFELLVIFFPIIYDVKYLMKNCKNLKVGFEEVAEQLEIERIGPQHQAGSNSLMTGLAFFKMKVLFFEDSIDEGKYSEHVYGLGHSAFPADEFVYENNPVNVVEKKSR</sequence>
<evidence type="ECO:0000256" key="9">
    <source>
        <dbReference type="ARBA" id="ARBA00022801"/>
    </source>
</evidence>
<keyword evidence="12" id="KW-0805">Transcription regulation</keyword>
<evidence type="ECO:0000256" key="3">
    <source>
        <dbReference type="ARBA" id="ARBA00004496"/>
    </source>
</evidence>
<evidence type="ECO:0000256" key="4">
    <source>
        <dbReference type="ARBA" id="ARBA00008372"/>
    </source>
</evidence>
<keyword evidence="8" id="KW-0479">Metal-binding</keyword>
<dbReference type="Proteomes" id="UP000663864">
    <property type="component" value="Unassembled WGS sequence"/>
</dbReference>
<evidence type="ECO:0000313" key="17">
    <source>
        <dbReference type="Proteomes" id="UP000663864"/>
    </source>
</evidence>
<accession>A0A815GGC2</accession>
<dbReference type="SUPFAM" id="SSF53098">
    <property type="entry name" value="Ribonuclease H-like"/>
    <property type="match status" value="1"/>
</dbReference>
<dbReference type="GO" id="GO:0003723">
    <property type="term" value="F:RNA binding"/>
    <property type="evidence" value="ECO:0007669"/>
    <property type="project" value="UniProtKB-KW"/>
</dbReference>
<evidence type="ECO:0000256" key="13">
    <source>
        <dbReference type="ARBA" id="ARBA00023163"/>
    </source>
</evidence>
<dbReference type="EC" id="3.1.13.4" evidence="5"/>
<dbReference type="InterPro" id="IPR039637">
    <property type="entry name" value="CNOT7/CNOT8/Pop2"/>
</dbReference>
<comment type="catalytic activity">
    <reaction evidence="1">
        <text>Exonucleolytic cleavage of poly(A) to 5'-AMP.</text>
        <dbReference type="EC" id="3.1.13.4"/>
    </reaction>
</comment>
<name>A0A815GGC2_9BILA</name>
<evidence type="ECO:0000256" key="7">
    <source>
        <dbReference type="ARBA" id="ARBA00022722"/>
    </source>
</evidence>
<dbReference type="Gene3D" id="3.30.420.10">
    <property type="entry name" value="Ribonuclease H-like superfamily/Ribonuclease H"/>
    <property type="match status" value="1"/>
</dbReference>
<keyword evidence="6" id="KW-0963">Cytoplasm</keyword>
<keyword evidence="13" id="KW-0804">Transcription</keyword>
<dbReference type="GO" id="GO:0005634">
    <property type="term" value="C:nucleus"/>
    <property type="evidence" value="ECO:0007669"/>
    <property type="project" value="UniProtKB-SubCell"/>
</dbReference>
<evidence type="ECO:0000256" key="6">
    <source>
        <dbReference type="ARBA" id="ARBA00022490"/>
    </source>
</evidence>
<keyword evidence="7" id="KW-0540">Nuclease</keyword>
<dbReference type="Proteomes" id="UP000663836">
    <property type="component" value="Unassembled WGS sequence"/>
</dbReference>
<dbReference type="InterPro" id="IPR006941">
    <property type="entry name" value="RNase_CAF1"/>
</dbReference>
<dbReference type="GO" id="GO:0005737">
    <property type="term" value="C:cytoplasm"/>
    <property type="evidence" value="ECO:0007669"/>
    <property type="project" value="UniProtKB-SubCell"/>
</dbReference>
<evidence type="ECO:0000256" key="8">
    <source>
        <dbReference type="ARBA" id="ARBA00022723"/>
    </source>
</evidence>
<protein>
    <recommendedName>
        <fullName evidence="5">poly(A)-specific ribonuclease</fullName>
        <ecNumber evidence="5">3.1.13.4</ecNumber>
    </recommendedName>
</protein>
<evidence type="ECO:0000256" key="12">
    <source>
        <dbReference type="ARBA" id="ARBA00023015"/>
    </source>
</evidence>
<evidence type="ECO:0000313" key="16">
    <source>
        <dbReference type="EMBL" id="CAF3857396.1"/>
    </source>
</evidence>
<dbReference type="PANTHER" id="PTHR10797">
    <property type="entry name" value="CCR4-NOT TRANSCRIPTION COMPLEX SUBUNIT"/>
    <property type="match status" value="1"/>
</dbReference>
<evidence type="ECO:0000313" key="15">
    <source>
        <dbReference type="EMBL" id="CAF1338222.1"/>
    </source>
</evidence>
<dbReference type="EMBL" id="CAJOBD010002121">
    <property type="protein sequence ID" value="CAF3857396.1"/>
    <property type="molecule type" value="Genomic_DNA"/>
</dbReference>
<dbReference type="EMBL" id="CAJNOT010002712">
    <property type="protein sequence ID" value="CAF1338222.1"/>
    <property type="molecule type" value="Genomic_DNA"/>
</dbReference>
<reference evidence="15" key="1">
    <citation type="submission" date="2021-02" db="EMBL/GenBank/DDBJ databases">
        <authorList>
            <person name="Nowell W R."/>
        </authorList>
    </citation>
    <scope>NUCLEOTIDE SEQUENCE</scope>
</reference>
<dbReference type="InterPro" id="IPR036397">
    <property type="entry name" value="RNaseH_sf"/>
</dbReference>
<dbReference type="InterPro" id="IPR012337">
    <property type="entry name" value="RNaseH-like_sf"/>
</dbReference>
<keyword evidence="14" id="KW-0539">Nucleus</keyword>
<keyword evidence="11" id="KW-0694">RNA-binding</keyword>
<proteinExistence type="inferred from homology"/>
<comment type="similarity">
    <text evidence="4">Belongs to the CAF1 family.</text>
</comment>
<dbReference type="GO" id="GO:0004535">
    <property type="term" value="F:poly(A)-specific ribonuclease activity"/>
    <property type="evidence" value="ECO:0007669"/>
    <property type="project" value="UniProtKB-EC"/>
</dbReference>